<dbReference type="AlphaFoldDB" id="A0A841P454"/>
<protein>
    <submittedName>
        <fullName evidence="1">Uncharacterized protein</fullName>
    </submittedName>
</protein>
<gene>
    <name evidence="1" type="ORF">HNQ71_000292</name>
</gene>
<name>A0A841P454_9HYPH</name>
<accession>A0A841P454</accession>
<comment type="caution">
    <text evidence="1">The sequence shown here is derived from an EMBL/GenBank/DDBJ whole genome shotgun (WGS) entry which is preliminary data.</text>
</comment>
<dbReference type="Proteomes" id="UP000556329">
    <property type="component" value="Unassembled WGS sequence"/>
</dbReference>
<evidence type="ECO:0000313" key="1">
    <source>
        <dbReference type="EMBL" id="MBB6407648.1"/>
    </source>
</evidence>
<organism evidence="1 2">
    <name type="scientific">Mesorhizobium sangaii</name>
    <dbReference type="NCBI Taxonomy" id="505389"/>
    <lineage>
        <taxon>Bacteria</taxon>
        <taxon>Pseudomonadati</taxon>
        <taxon>Pseudomonadota</taxon>
        <taxon>Alphaproteobacteria</taxon>
        <taxon>Hyphomicrobiales</taxon>
        <taxon>Phyllobacteriaceae</taxon>
        <taxon>Mesorhizobium</taxon>
    </lineage>
</organism>
<keyword evidence="2" id="KW-1185">Reference proteome</keyword>
<dbReference type="RefSeq" id="WP_184870844.1">
    <property type="nucleotide sequence ID" value="NZ_JACHEF010000001.1"/>
</dbReference>
<reference evidence="1 2" key="1">
    <citation type="submission" date="2020-08" db="EMBL/GenBank/DDBJ databases">
        <title>Genomic Encyclopedia of Type Strains, Phase IV (KMG-IV): sequencing the most valuable type-strain genomes for metagenomic binning, comparative biology and taxonomic classification.</title>
        <authorList>
            <person name="Goeker M."/>
        </authorList>
    </citation>
    <scope>NUCLEOTIDE SEQUENCE [LARGE SCALE GENOMIC DNA]</scope>
    <source>
        <strain evidence="1 2">DSM 100039</strain>
    </source>
</reference>
<dbReference type="EMBL" id="JACHEF010000001">
    <property type="protein sequence ID" value="MBB6407648.1"/>
    <property type="molecule type" value="Genomic_DNA"/>
</dbReference>
<proteinExistence type="predicted"/>
<sequence>MIYFERKNDPASSLTLFAPRTALLTKQAPTLRALFERADWRSTSTTKGR</sequence>
<evidence type="ECO:0000313" key="2">
    <source>
        <dbReference type="Proteomes" id="UP000556329"/>
    </source>
</evidence>